<evidence type="ECO:0000313" key="2">
    <source>
        <dbReference type="Proteomes" id="UP001262032"/>
    </source>
</evidence>
<dbReference type="RefSeq" id="WP_310114087.1">
    <property type="nucleotide sequence ID" value="NZ_JAVDTN010000017.1"/>
</dbReference>
<reference evidence="1" key="1">
    <citation type="submission" date="2023-07" db="EMBL/GenBank/DDBJ databases">
        <title>Sorghum-associated microbial communities from plants grown in Nebraska, USA.</title>
        <authorList>
            <person name="Schachtman D."/>
        </authorList>
    </citation>
    <scope>NUCLEOTIDE SEQUENCE</scope>
    <source>
        <strain evidence="1">BE261</strain>
    </source>
</reference>
<proteinExistence type="predicted"/>
<organism evidence="1 2">
    <name type="scientific">Pseudarthrobacter oxydans</name>
    <name type="common">Arthrobacter oxydans</name>
    <dbReference type="NCBI Taxonomy" id="1671"/>
    <lineage>
        <taxon>Bacteria</taxon>
        <taxon>Bacillati</taxon>
        <taxon>Actinomycetota</taxon>
        <taxon>Actinomycetes</taxon>
        <taxon>Micrococcales</taxon>
        <taxon>Micrococcaceae</taxon>
        <taxon>Pseudarthrobacter</taxon>
    </lineage>
</organism>
<accession>A0AAW8NE43</accession>
<evidence type="ECO:0000313" key="1">
    <source>
        <dbReference type="EMBL" id="MDR7164854.1"/>
    </source>
</evidence>
<comment type="caution">
    <text evidence="1">The sequence shown here is derived from an EMBL/GenBank/DDBJ whole genome shotgun (WGS) entry which is preliminary data.</text>
</comment>
<gene>
    <name evidence="1" type="ORF">J2X12_002892</name>
</gene>
<dbReference type="GeneID" id="97424195"/>
<dbReference type="Proteomes" id="UP001262032">
    <property type="component" value="Unassembled WGS sequence"/>
</dbReference>
<sequence length="170" mass="18554">MTAITVPVFGSANKLVLKIMREFFVGQDIHIGSLFTEDMPTPAIICRAERRSGTVGHDPADGRYLKPVIISINTITSGLEAESDGHDLQEMCRVALIEAQLKQAAYTNLGHISNIENSTVASKVSDWATSTGVVQYAALPKGAVRYESIFRLIIRPPTSGGVNNRFRPLR</sequence>
<dbReference type="AlphaFoldDB" id="A0AAW8NE43"/>
<dbReference type="EMBL" id="JAVDWN010000010">
    <property type="protein sequence ID" value="MDR7164854.1"/>
    <property type="molecule type" value="Genomic_DNA"/>
</dbReference>
<name>A0AAW8NE43_PSEOX</name>
<protein>
    <submittedName>
        <fullName evidence="1">Uncharacterized protein</fullName>
    </submittedName>
</protein>